<keyword evidence="2" id="KW-0413">Isomerase</keyword>
<dbReference type="AlphaFoldDB" id="A0A5M3X303"/>
<dbReference type="InterPro" id="IPR046348">
    <property type="entry name" value="SIS_dom_sf"/>
</dbReference>
<comment type="caution">
    <text evidence="2">The sequence shown here is derived from an EMBL/GenBank/DDBJ whole genome shotgun (WGS) entry which is preliminary data.</text>
</comment>
<dbReference type="Proteomes" id="UP000331127">
    <property type="component" value="Unassembled WGS sequence"/>
</dbReference>
<evidence type="ECO:0000259" key="1">
    <source>
        <dbReference type="PROSITE" id="PS51464"/>
    </source>
</evidence>
<evidence type="ECO:0000313" key="3">
    <source>
        <dbReference type="Proteomes" id="UP000331127"/>
    </source>
</evidence>
<gene>
    <name evidence="2" type="ORF">Amac_080660</name>
</gene>
<dbReference type="Gene3D" id="3.40.50.10490">
    <property type="entry name" value="Glucose-6-phosphate isomerase like protein, domain 1"/>
    <property type="match status" value="1"/>
</dbReference>
<dbReference type="RefSeq" id="WP_218041581.1">
    <property type="nucleotide sequence ID" value="NZ_BAAAHL010000049.1"/>
</dbReference>
<dbReference type="GO" id="GO:1901135">
    <property type="term" value="P:carbohydrate derivative metabolic process"/>
    <property type="evidence" value="ECO:0007669"/>
    <property type="project" value="InterPro"/>
</dbReference>
<organism evidence="2 3">
    <name type="scientific">Acrocarpospora macrocephala</name>
    <dbReference type="NCBI Taxonomy" id="150177"/>
    <lineage>
        <taxon>Bacteria</taxon>
        <taxon>Bacillati</taxon>
        <taxon>Actinomycetota</taxon>
        <taxon>Actinomycetes</taxon>
        <taxon>Streptosporangiales</taxon>
        <taxon>Streptosporangiaceae</taxon>
        <taxon>Acrocarpospora</taxon>
    </lineage>
</organism>
<dbReference type="EMBL" id="BLAE01000060">
    <property type="protein sequence ID" value="GES14469.1"/>
    <property type="molecule type" value="Genomic_DNA"/>
</dbReference>
<name>A0A5M3X303_9ACTN</name>
<dbReference type="PANTHER" id="PTHR30390:SF8">
    <property type="entry name" value="SUGAR ISOMERASE (SIS)"/>
    <property type="match status" value="1"/>
</dbReference>
<feature type="domain" description="SIS" evidence="1">
    <location>
        <begin position="28"/>
        <end position="197"/>
    </location>
</feature>
<keyword evidence="3" id="KW-1185">Reference proteome</keyword>
<dbReference type="PANTHER" id="PTHR30390">
    <property type="entry name" value="SEDOHEPTULOSE 7-PHOSPHATE ISOMERASE / DNAA INITIATOR-ASSOCIATING FACTOR FOR REPLICATION INITIATION"/>
    <property type="match status" value="1"/>
</dbReference>
<dbReference type="GO" id="GO:0016853">
    <property type="term" value="F:isomerase activity"/>
    <property type="evidence" value="ECO:0007669"/>
    <property type="project" value="UniProtKB-KW"/>
</dbReference>
<dbReference type="CDD" id="cd05006">
    <property type="entry name" value="SIS_GmhA"/>
    <property type="match status" value="1"/>
</dbReference>
<dbReference type="GO" id="GO:0097367">
    <property type="term" value="F:carbohydrate derivative binding"/>
    <property type="evidence" value="ECO:0007669"/>
    <property type="project" value="InterPro"/>
</dbReference>
<evidence type="ECO:0000313" key="2">
    <source>
        <dbReference type="EMBL" id="GES14469.1"/>
    </source>
</evidence>
<dbReference type="SUPFAM" id="SSF53697">
    <property type="entry name" value="SIS domain"/>
    <property type="match status" value="1"/>
</dbReference>
<dbReference type="InterPro" id="IPR035461">
    <property type="entry name" value="GmhA/DiaA"/>
</dbReference>
<protein>
    <submittedName>
        <fullName evidence="2">Phosphoheptose isomerase</fullName>
    </submittedName>
</protein>
<dbReference type="Pfam" id="PF13580">
    <property type="entry name" value="SIS_2"/>
    <property type="match status" value="1"/>
</dbReference>
<proteinExistence type="predicted"/>
<accession>A0A5M3X303</accession>
<dbReference type="PROSITE" id="PS51464">
    <property type="entry name" value="SIS"/>
    <property type="match status" value="1"/>
</dbReference>
<dbReference type="InterPro" id="IPR001347">
    <property type="entry name" value="SIS_dom"/>
</dbReference>
<reference evidence="2 3" key="1">
    <citation type="submission" date="2019-10" db="EMBL/GenBank/DDBJ databases">
        <title>Whole genome shotgun sequence of Acrocarpospora macrocephala NBRC 16266.</title>
        <authorList>
            <person name="Ichikawa N."/>
            <person name="Kimura A."/>
            <person name="Kitahashi Y."/>
            <person name="Komaki H."/>
            <person name="Oguchi A."/>
        </authorList>
    </citation>
    <scope>NUCLEOTIDE SEQUENCE [LARGE SCALE GENOMIC DNA]</scope>
    <source>
        <strain evidence="2 3">NBRC 16266</strain>
    </source>
</reference>
<sequence>MPKDIVEQYLAELYAATAAVDHAQLNGIADVLMRAWETGATIYTLGNGGSASLASHLACDLAKNTSPDLGTGPSVPGARRLRVVALADNSALLTALGNDIDFADIYMEQLKIVLTARDTVLAISGSGASPNVLRAMRYARLLGATTIAFTSTRATARQMLDLADHALLAPVEVMEQIEDLHVIYNHVLATVLRERIAQRVA</sequence>
<dbReference type="InterPro" id="IPR050099">
    <property type="entry name" value="SIS_GmhA/DiaA_subfam"/>
</dbReference>